<feature type="region of interest" description="Disordered" evidence="1">
    <location>
        <begin position="811"/>
        <end position="842"/>
    </location>
</feature>
<evidence type="ECO:0000313" key="4">
    <source>
        <dbReference type="Proteomes" id="UP000245712"/>
    </source>
</evidence>
<evidence type="ECO:0000259" key="2">
    <source>
        <dbReference type="Pfam" id="PF05838"/>
    </source>
</evidence>
<protein>
    <submittedName>
        <fullName evidence="3">Glycosyl hydrolase family 108</fullName>
    </submittedName>
</protein>
<dbReference type="EMBL" id="QEOB01000005">
    <property type="protein sequence ID" value="PVX84353.1"/>
    <property type="molecule type" value="Genomic_DNA"/>
</dbReference>
<comment type="caution">
    <text evidence="3">The sequence shown here is derived from an EMBL/GenBank/DDBJ whole genome shotgun (WGS) entry which is preliminary data.</text>
</comment>
<feature type="domain" description="TtsA-like Glycoside hydrolase family 108" evidence="2">
    <location>
        <begin position="242"/>
        <end position="315"/>
    </location>
</feature>
<dbReference type="RefSeq" id="WP_116610911.1">
    <property type="nucleotide sequence ID" value="NZ_QEOB01000005.1"/>
</dbReference>
<feature type="compositionally biased region" description="Polar residues" evidence="1">
    <location>
        <begin position="826"/>
        <end position="842"/>
    </location>
</feature>
<proteinExistence type="predicted"/>
<dbReference type="Proteomes" id="UP000245712">
    <property type="component" value="Unassembled WGS sequence"/>
</dbReference>
<keyword evidence="4" id="KW-1185">Reference proteome</keyword>
<dbReference type="GO" id="GO:0016787">
    <property type="term" value="F:hydrolase activity"/>
    <property type="evidence" value="ECO:0007669"/>
    <property type="project" value="UniProtKB-KW"/>
</dbReference>
<evidence type="ECO:0000256" key="1">
    <source>
        <dbReference type="SAM" id="MobiDB-lite"/>
    </source>
</evidence>
<keyword evidence="3" id="KW-0378">Hydrolase</keyword>
<evidence type="ECO:0000313" key="3">
    <source>
        <dbReference type="EMBL" id="PVX84353.1"/>
    </source>
</evidence>
<reference evidence="3 4" key="1">
    <citation type="submission" date="2018-05" db="EMBL/GenBank/DDBJ databases">
        <title>Genomic Encyclopedia of Type Strains, Phase IV (KMG-V): Genome sequencing to study the core and pangenomes of soil and plant-associated prokaryotes.</title>
        <authorList>
            <person name="Whitman W."/>
        </authorList>
    </citation>
    <scope>NUCLEOTIDE SEQUENCE [LARGE SCALE GENOMIC DNA]</scope>
    <source>
        <strain evidence="3 4">SCZa-39</strain>
    </source>
</reference>
<organism evidence="3 4">
    <name type="scientific">Paraburkholderia unamae</name>
    <dbReference type="NCBI Taxonomy" id="219649"/>
    <lineage>
        <taxon>Bacteria</taxon>
        <taxon>Pseudomonadati</taxon>
        <taxon>Pseudomonadota</taxon>
        <taxon>Betaproteobacteria</taxon>
        <taxon>Burkholderiales</taxon>
        <taxon>Burkholderiaceae</taxon>
        <taxon>Paraburkholderia</taxon>
    </lineage>
</organism>
<dbReference type="Gene3D" id="1.20.141.10">
    <property type="entry name" value="Chitosanase, subunit A, domain 1"/>
    <property type="match status" value="1"/>
</dbReference>
<dbReference type="InterPro" id="IPR008565">
    <property type="entry name" value="TtsA-like_GH18_dom"/>
</dbReference>
<dbReference type="SUPFAM" id="SSF53955">
    <property type="entry name" value="Lysozyme-like"/>
    <property type="match status" value="1"/>
</dbReference>
<dbReference type="InterPro" id="IPR023346">
    <property type="entry name" value="Lysozyme-like_dom_sf"/>
</dbReference>
<sequence>MRVKIPSYEQQVMPALQASGAMTPVVAPQDNIGAGIEKVGQGLMQVADANQKLQDSQDLLAAQKAFTQNVGNFQENMKSWQSTAAPGAPNFTKDSLTVYDNSVAGALGQIQNTRVRALMDEQYNRYRLTMQNQAINFEAEQQQALGKNNALDALDAANKVVANDPTQYDSQLAGLNASVGASVLQPDVKMAIMRKAKDDLAYTAASSIAYSNPTSIAGPYGTGANPATGGGYSGGFSGADAFVAAKEGGLLPRDTNGTATNFGINQQANPDVDVKNLTPEQAAQVRKTRYWDAIHADALSPQMQPVAYNFAIQAGVGAANKLLQQSNGDPVKFRDLANGYYASIPPDKSQGYLDAWQARNNQAYQMGAAASTPADNPLLARLPWEQRVQVFNQAKTQLQQNMALSRAQLDTHLQDAQAMATQGTQDPNPLTMGDLLKAYGPLEAPARFRSYQDGQQLAIDVTNMKGMPATDIANIVNARAPLPGPGYADALHDHTILATAAQQVIQQRDADPAAYAAKNAPAVSSAGQVLSSNPTPQTAQAYAAATVAEQARLGIAKPQILSKVQAQNLEDQINANGGANADGVIQQQAQLWGPQWGSVFGQLKGISPIAKVVGYLGDSVPQATRQQLLANSSVKMDELKDGLASTDVSAAQTTLNGKMQPFAGTMAYTPGGPQTFSALYDATERLAYTYMRRGQSATDAANNAFNDVVGKQFNVSGSARIPAQYNASDVMNGAQGIINALPSMDLVTPPAPPNMKQEDVKQHYVGSLASSGKWITSADGKGLVLFDPVSQTVVRTKDGQPVGAPFTALSAKSSASNAKVTPPSPFNATESDVPGLSTTGVF</sequence>
<dbReference type="Pfam" id="PF05838">
    <property type="entry name" value="Glyco_hydro_108"/>
    <property type="match status" value="1"/>
</dbReference>
<accession>A0ABX5KR61</accession>
<name>A0ABX5KR61_9BURK</name>
<gene>
    <name evidence="3" type="ORF">C7402_105194</name>
</gene>